<accession>A0AAQ1P9S2</accession>
<organism evidence="1 2">
    <name type="scientific">Pseudomonas inefficax</name>
    <dbReference type="NCBI Taxonomy" id="2078786"/>
    <lineage>
        <taxon>Bacteria</taxon>
        <taxon>Pseudomonadati</taxon>
        <taxon>Pseudomonadota</taxon>
        <taxon>Gammaproteobacteria</taxon>
        <taxon>Pseudomonadales</taxon>
        <taxon>Pseudomonadaceae</taxon>
        <taxon>Pseudomonas</taxon>
    </lineage>
</organism>
<dbReference type="AlphaFoldDB" id="A0AAQ1P9S2"/>
<reference evidence="1 2" key="1">
    <citation type="submission" date="2018-02" db="EMBL/GenBank/DDBJ databases">
        <authorList>
            <person name="Dubost A."/>
        </authorList>
    </citation>
    <scope>NUCLEOTIDE SEQUENCE [LARGE SCALE GENOMIC DNA]</scope>
    <source>
        <strain evidence="2">JV551A3</strain>
    </source>
</reference>
<dbReference type="EMBL" id="OPYN01000126">
    <property type="protein sequence ID" value="SPO61246.1"/>
    <property type="molecule type" value="Genomic_DNA"/>
</dbReference>
<evidence type="ECO:0000313" key="2">
    <source>
        <dbReference type="Proteomes" id="UP000294335"/>
    </source>
</evidence>
<name>A0AAQ1P9S2_9PSED</name>
<sequence>MTAGPGRLKHAFQRAYQGQLAMHLLQQLANLRGQLTVLLPGERFGFAQRCQQTLGQGRGKPWIGIEQFPGRRGGGLAAVVEPLEQAWWGLLGQRRYLGLRRHALQGIEQQRRRWLALQVHTAQARGVDATEAAGLRQLFWGERCIWLAKTAYQLREWPLAGLLMLTTPGALAVVRQRWLPGIGHLGVNGPPLLQMAVEALLEEFAVHADEVPALV</sequence>
<protein>
    <submittedName>
        <fullName evidence="1">Uncharacterized protein</fullName>
    </submittedName>
</protein>
<comment type="caution">
    <text evidence="1">The sequence shown here is derived from an EMBL/GenBank/DDBJ whole genome shotgun (WGS) entry which is preliminary data.</text>
</comment>
<dbReference type="Proteomes" id="UP000294335">
    <property type="component" value="Unassembled WGS sequence"/>
</dbReference>
<keyword evidence="2" id="KW-1185">Reference proteome</keyword>
<evidence type="ECO:0000313" key="1">
    <source>
        <dbReference type="EMBL" id="SPO61246.1"/>
    </source>
</evidence>
<feature type="non-terminal residue" evidence="1">
    <location>
        <position position="215"/>
    </location>
</feature>
<gene>
    <name evidence="1" type="ORF">JV551A3_V1_1260002</name>
</gene>
<proteinExistence type="predicted"/>